<evidence type="ECO:0000313" key="10">
    <source>
        <dbReference type="EMBL" id="MBS2547151.1"/>
    </source>
</evidence>
<feature type="region of interest" description="Disordered" evidence="7">
    <location>
        <begin position="195"/>
        <end position="216"/>
    </location>
</feature>
<dbReference type="Pfam" id="PF13515">
    <property type="entry name" value="FUSC_2"/>
    <property type="match status" value="1"/>
</dbReference>
<feature type="transmembrane region" description="Helical" evidence="8">
    <location>
        <begin position="274"/>
        <end position="296"/>
    </location>
</feature>
<evidence type="ECO:0000256" key="5">
    <source>
        <dbReference type="ARBA" id="ARBA00023136"/>
    </source>
</evidence>
<evidence type="ECO:0000256" key="8">
    <source>
        <dbReference type="SAM" id="Phobius"/>
    </source>
</evidence>
<evidence type="ECO:0000256" key="2">
    <source>
        <dbReference type="ARBA" id="ARBA00022475"/>
    </source>
</evidence>
<proteinExistence type="inferred from homology"/>
<feature type="transmembrane region" description="Helical" evidence="8">
    <location>
        <begin position="224"/>
        <end position="243"/>
    </location>
</feature>
<dbReference type="PANTHER" id="PTHR30509">
    <property type="entry name" value="P-HYDROXYBENZOIC ACID EFFLUX PUMP SUBUNIT-RELATED"/>
    <property type="match status" value="1"/>
</dbReference>
<accession>A0ABS5KMA5</accession>
<keyword evidence="2" id="KW-1003">Cell membrane</keyword>
<name>A0ABS5KMA5_9ACTN</name>
<dbReference type="EMBL" id="JAAFYZ010000023">
    <property type="protein sequence ID" value="MBS2547151.1"/>
    <property type="molecule type" value="Genomic_DNA"/>
</dbReference>
<evidence type="ECO:0000256" key="3">
    <source>
        <dbReference type="ARBA" id="ARBA00022692"/>
    </source>
</evidence>
<evidence type="ECO:0000313" key="11">
    <source>
        <dbReference type="Proteomes" id="UP000730482"/>
    </source>
</evidence>
<evidence type="ECO:0000256" key="6">
    <source>
        <dbReference type="ARBA" id="ARBA00043993"/>
    </source>
</evidence>
<keyword evidence="4 8" id="KW-1133">Transmembrane helix</keyword>
<comment type="similarity">
    <text evidence="6">Belongs to the YccS/YhfK family.</text>
</comment>
<keyword evidence="11" id="KW-1185">Reference proteome</keyword>
<dbReference type="PANTHER" id="PTHR30509:SF9">
    <property type="entry name" value="MULTIDRUG RESISTANCE PROTEIN MDTO"/>
    <property type="match status" value="1"/>
</dbReference>
<reference evidence="10 11" key="1">
    <citation type="submission" date="2020-02" db="EMBL/GenBank/DDBJ databases">
        <title>Acidophilic actinobacteria isolated from forest soil.</title>
        <authorList>
            <person name="Golinska P."/>
        </authorList>
    </citation>
    <scope>NUCLEOTIDE SEQUENCE [LARGE SCALE GENOMIC DNA]</scope>
    <source>
        <strain evidence="10 11">NL8</strain>
    </source>
</reference>
<evidence type="ECO:0000256" key="4">
    <source>
        <dbReference type="ARBA" id="ARBA00022989"/>
    </source>
</evidence>
<comment type="subcellular location">
    <subcellularLocation>
        <location evidence="1">Cell membrane</location>
        <topology evidence="1">Multi-pass membrane protein</topology>
    </subcellularLocation>
</comment>
<evidence type="ECO:0000259" key="9">
    <source>
        <dbReference type="Pfam" id="PF13515"/>
    </source>
</evidence>
<dbReference type="RefSeq" id="WP_212008752.1">
    <property type="nucleotide sequence ID" value="NZ_JAAFYZ010000023.1"/>
</dbReference>
<feature type="transmembrane region" description="Helical" evidence="8">
    <location>
        <begin position="55"/>
        <end position="70"/>
    </location>
</feature>
<feature type="domain" description="Integral membrane bound transporter" evidence="9">
    <location>
        <begin position="234"/>
        <end position="360"/>
    </location>
</feature>
<evidence type="ECO:0000256" key="1">
    <source>
        <dbReference type="ARBA" id="ARBA00004651"/>
    </source>
</evidence>
<evidence type="ECO:0000256" key="7">
    <source>
        <dbReference type="SAM" id="MobiDB-lite"/>
    </source>
</evidence>
<dbReference type="Proteomes" id="UP000730482">
    <property type="component" value="Unassembled WGS sequence"/>
</dbReference>
<comment type="caution">
    <text evidence="10">The sequence shown here is derived from an EMBL/GenBank/DDBJ whole genome shotgun (WGS) entry which is preliminary data.</text>
</comment>
<feature type="transmembrane region" description="Helical" evidence="8">
    <location>
        <begin position="28"/>
        <end position="49"/>
    </location>
</feature>
<keyword evidence="5 8" id="KW-0472">Membrane</keyword>
<keyword evidence="3 8" id="KW-0812">Transmembrane</keyword>
<feature type="transmembrane region" description="Helical" evidence="8">
    <location>
        <begin position="249"/>
        <end position="267"/>
    </location>
</feature>
<organism evidence="10 11">
    <name type="scientific">Catenulispora pinistramenti</name>
    <dbReference type="NCBI Taxonomy" id="2705254"/>
    <lineage>
        <taxon>Bacteria</taxon>
        <taxon>Bacillati</taxon>
        <taxon>Actinomycetota</taxon>
        <taxon>Actinomycetes</taxon>
        <taxon>Catenulisporales</taxon>
        <taxon>Catenulisporaceae</taxon>
        <taxon>Catenulispora</taxon>
    </lineage>
</organism>
<feature type="transmembrane region" description="Helical" evidence="8">
    <location>
        <begin position="157"/>
        <end position="177"/>
    </location>
</feature>
<protein>
    <submittedName>
        <fullName evidence="10">FUSC family protein</fullName>
    </submittedName>
</protein>
<dbReference type="InterPro" id="IPR049453">
    <property type="entry name" value="Memb_transporter_dom"/>
</dbReference>
<gene>
    <name evidence="10" type="ORF">KGQ19_09730</name>
</gene>
<sequence length="454" mass="46708">MTSLYPSHRRPLPALRDSLHVRRVHGSATVFTALRAALAVGAPAALVLVLGRPDLAAFAISGALAILYAQQKPRRLRMGTTAGAAIALQAAGAMALLAASLHTPTAGRVLAVGAIALSAKLACDVLGATPPGGIIITFSSAALAFTPQQLHEIPGHVAVGVLGGLWAVALSFFGPAVPGPAAALEARAARGAGTVRGAGTAQTPAPGRTASPARRPHVRPHLPGALRVGVGATLAGLVCLTLGVDRPYWAMIAAAAVLQGPTVGMVYQRSIQRCMGTVAGVALTAVFVVAGGGHLWPLAIGMPVLMFAAECLIARNYALAVTFVTPLALSMSEFMHWTSARPMVTSRLIDTVAGSVIGLAAAMIITNRRVVDGVEAALERVDHAHTVLDRAPAEAETETPNPALHTARAALTAELAALRTAYDTARSEWYLKSLPHEAVQAAEHTGRQLLGRQA</sequence>